<dbReference type="RefSeq" id="WP_344066097.1">
    <property type="nucleotide sequence ID" value="NZ_BAAAPU010000011.1"/>
</dbReference>
<evidence type="ECO:0000313" key="9">
    <source>
        <dbReference type="EMBL" id="GAA1991198.1"/>
    </source>
</evidence>
<evidence type="ECO:0000256" key="2">
    <source>
        <dbReference type="ARBA" id="ARBA00022475"/>
    </source>
</evidence>
<dbReference type="Pfam" id="PF13396">
    <property type="entry name" value="PLDc_N"/>
    <property type="match status" value="1"/>
</dbReference>
<keyword evidence="5 6" id="KW-0472">Membrane</keyword>
<evidence type="ECO:0000256" key="3">
    <source>
        <dbReference type="ARBA" id="ARBA00022692"/>
    </source>
</evidence>
<sequence>MSFWDIIWYIIVFFAFVAYLMALFWILTDLFRDRELSGWLKAVWIVFLVVFPLITALVYLIARGHGMSERSAQQYAEAQKAQDAYIRSVAGSNGAASGAEQIAKAKELLDSGAITPDEYAALKQKALA</sequence>
<feature type="domain" description="SHOCT" evidence="7">
    <location>
        <begin position="100"/>
        <end position="127"/>
    </location>
</feature>
<accession>A0ABN2SSG3</accession>
<proteinExistence type="predicted"/>
<evidence type="ECO:0000256" key="4">
    <source>
        <dbReference type="ARBA" id="ARBA00022989"/>
    </source>
</evidence>
<dbReference type="InterPro" id="IPR018649">
    <property type="entry name" value="SHOCT"/>
</dbReference>
<protein>
    <submittedName>
        <fullName evidence="9">SHOCT domain-containing protein</fullName>
    </submittedName>
</protein>
<evidence type="ECO:0000259" key="7">
    <source>
        <dbReference type="Pfam" id="PF09851"/>
    </source>
</evidence>
<reference evidence="9 10" key="1">
    <citation type="journal article" date="2019" name="Int. J. Syst. Evol. Microbiol.">
        <title>The Global Catalogue of Microorganisms (GCM) 10K type strain sequencing project: providing services to taxonomists for standard genome sequencing and annotation.</title>
        <authorList>
            <consortium name="The Broad Institute Genomics Platform"/>
            <consortium name="The Broad Institute Genome Sequencing Center for Infectious Disease"/>
            <person name="Wu L."/>
            <person name="Ma J."/>
        </authorList>
    </citation>
    <scope>NUCLEOTIDE SEQUENCE [LARGE SCALE GENOMIC DNA]</scope>
    <source>
        <strain evidence="9 10">JCM 15628</strain>
    </source>
</reference>
<keyword evidence="10" id="KW-1185">Reference proteome</keyword>
<feature type="transmembrane region" description="Helical" evidence="6">
    <location>
        <begin position="6"/>
        <end position="27"/>
    </location>
</feature>
<dbReference type="Pfam" id="PF09851">
    <property type="entry name" value="SHOCT"/>
    <property type="match status" value="1"/>
</dbReference>
<evidence type="ECO:0000259" key="8">
    <source>
        <dbReference type="Pfam" id="PF13396"/>
    </source>
</evidence>
<dbReference type="Proteomes" id="UP001500013">
    <property type="component" value="Unassembled WGS sequence"/>
</dbReference>
<dbReference type="EMBL" id="BAAAPU010000011">
    <property type="protein sequence ID" value="GAA1991198.1"/>
    <property type="molecule type" value="Genomic_DNA"/>
</dbReference>
<feature type="domain" description="Cardiolipin synthase N-terminal" evidence="8">
    <location>
        <begin position="20"/>
        <end position="63"/>
    </location>
</feature>
<dbReference type="InterPro" id="IPR027379">
    <property type="entry name" value="CLS_N"/>
</dbReference>
<gene>
    <name evidence="9" type="ORF">GCM10009817_36640</name>
</gene>
<evidence type="ECO:0000256" key="1">
    <source>
        <dbReference type="ARBA" id="ARBA00004651"/>
    </source>
</evidence>
<feature type="transmembrane region" description="Helical" evidence="6">
    <location>
        <begin position="39"/>
        <end position="62"/>
    </location>
</feature>
<evidence type="ECO:0000313" key="10">
    <source>
        <dbReference type="Proteomes" id="UP001500013"/>
    </source>
</evidence>
<comment type="caution">
    <text evidence="9">The sequence shown here is derived from an EMBL/GenBank/DDBJ whole genome shotgun (WGS) entry which is preliminary data.</text>
</comment>
<evidence type="ECO:0000256" key="5">
    <source>
        <dbReference type="ARBA" id="ARBA00023136"/>
    </source>
</evidence>
<organism evidence="9 10">
    <name type="scientific">Terrabacter lapilli</name>
    <dbReference type="NCBI Taxonomy" id="436231"/>
    <lineage>
        <taxon>Bacteria</taxon>
        <taxon>Bacillati</taxon>
        <taxon>Actinomycetota</taxon>
        <taxon>Actinomycetes</taxon>
        <taxon>Micrococcales</taxon>
        <taxon>Intrasporangiaceae</taxon>
        <taxon>Terrabacter</taxon>
    </lineage>
</organism>
<keyword evidence="3 6" id="KW-0812">Transmembrane</keyword>
<comment type="subcellular location">
    <subcellularLocation>
        <location evidence="1">Cell membrane</location>
        <topology evidence="1">Multi-pass membrane protein</topology>
    </subcellularLocation>
</comment>
<keyword evidence="4 6" id="KW-1133">Transmembrane helix</keyword>
<name>A0ABN2SSG3_9MICO</name>
<evidence type="ECO:0000256" key="6">
    <source>
        <dbReference type="SAM" id="Phobius"/>
    </source>
</evidence>
<keyword evidence="2" id="KW-1003">Cell membrane</keyword>